<keyword evidence="5 11" id="KW-0812">Transmembrane</keyword>
<comment type="caution">
    <text evidence="15">The sequence shown here is derived from an EMBL/GenBank/DDBJ whole genome shotgun (WGS) entry which is preliminary data.</text>
</comment>
<evidence type="ECO:0000256" key="3">
    <source>
        <dbReference type="ARBA" id="ARBA00022448"/>
    </source>
</evidence>
<evidence type="ECO:0000256" key="12">
    <source>
        <dbReference type="RuleBase" id="RU003357"/>
    </source>
</evidence>
<keyword evidence="8 11" id="KW-0472">Membrane</keyword>
<evidence type="ECO:0000256" key="2">
    <source>
        <dbReference type="ARBA" id="ARBA00008143"/>
    </source>
</evidence>
<proteinExistence type="inferred from homology"/>
<dbReference type="GO" id="GO:0015344">
    <property type="term" value="F:siderophore uptake transmembrane transporter activity"/>
    <property type="evidence" value="ECO:0007669"/>
    <property type="project" value="TreeGrafter"/>
</dbReference>
<feature type="domain" description="TonB-dependent receptor-like beta-barrel" evidence="13">
    <location>
        <begin position="219"/>
        <end position="623"/>
    </location>
</feature>
<dbReference type="InterPro" id="IPR036942">
    <property type="entry name" value="Beta-barrel_TonB_sf"/>
</dbReference>
<keyword evidence="3 11" id="KW-0813">Transport</keyword>
<keyword evidence="7 12" id="KW-0798">TonB box</keyword>
<evidence type="ECO:0000313" key="15">
    <source>
        <dbReference type="EMBL" id="TCW40105.1"/>
    </source>
</evidence>
<evidence type="ECO:0000313" key="16">
    <source>
        <dbReference type="Proteomes" id="UP000295247"/>
    </source>
</evidence>
<dbReference type="PROSITE" id="PS52016">
    <property type="entry name" value="TONB_DEPENDENT_REC_3"/>
    <property type="match status" value="1"/>
</dbReference>
<dbReference type="InterPro" id="IPR000531">
    <property type="entry name" value="Beta-barrel_TonB"/>
</dbReference>
<reference evidence="15 16" key="1">
    <citation type="submission" date="2019-03" db="EMBL/GenBank/DDBJ databases">
        <title>Genomic Encyclopedia of Type Strains, Phase IV (KMG-IV): sequencing the most valuable type-strain genomes for metagenomic binning, comparative biology and taxonomic classification.</title>
        <authorList>
            <person name="Goeker M."/>
        </authorList>
    </citation>
    <scope>NUCLEOTIDE SEQUENCE [LARGE SCALE GENOMIC DNA]</scope>
    <source>
        <strain evidence="15 16">DSM 203</strain>
    </source>
</reference>
<dbReference type="Gene3D" id="2.40.170.20">
    <property type="entry name" value="TonB-dependent receptor, beta-barrel domain"/>
    <property type="match status" value="1"/>
</dbReference>
<evidence type="ECO:0000256" key="9">
    <source>
        <dbReference type="ARBA" id="ARBA00023170"/>
    </source>
</evidence>
<gene>
    <name evidence="15" type="ORF">EDC29_101522</name>
</gene>
<dbReference type="PANTHER" id="PTHR30069">
    <property type="entry name" value="TONB-DEPENDENT OUTER MEMBRANE RECEPTOR"/>
    <property type="match status" value="1"/>
</dbReference>
<evidence type="ECO:0000256" key="8">
    <source>
        <dbReference type="ARBA" id="ARBA00023136"/>
    </source>
</evidence>
<dbReference type="InterPro" id="IPR012910">
    <property type="entry name" value="Plug_dom"/>
</dbReference>
<dbReference type="GO" id="GO:0009279">
    <property type="term" value="C:cell outer membrane"/>
    <property type="evidence" value="ECO:0007669"/>
    <property type="project" value="UniProtKB-SubCell"/>
</dbReference>
<dbReference type="EMBL" id="SMDC01000001">
    <property type="protein sequence ID" value="TCW40105.1"/>
    <property type="molecule type" value="Genomic_DNA"/>
</dbReference>
<evidence type="ECO:0000256" key="11">
    <source>
        <dbReference type="PROSITE-ProRule" id="PRU01360"/>
    </source>
</evidence>
<dbReference type="GO" id="GO:0044718">
    <property type="term" value="P:siderophore transmembrane transport"/>
    <property type="evidence" value="ECO:0007669"/>
    <property type="project" value="TreeGrafter"/>
</dbReference>
<dbReference type="InterPro" id="IPR037066">
    <property type="entry name" value="Plug_dom_sf"/>
</dbReference>
<dbReference type="PANTHER" id="PTHR30069:SF29">
    <property type="entry name" value="HEMOGLOBIN AND HEMOGLOBIN-HAPTOGLOBIN-BINDING PROTEIN 1-RELATED"/>
    <property type="match status" value="1"/>
</dbReference>
<evidence type="ECO:0000259" key="14">
    <source>
        <dbReference type="Pfam" id="PF07715"/>
    </source>
</evidence>
<comment type="similarity">
    <text evidence="2">Belongs to the TonB-dependent receptor family. Hemoglobin/haptoglobin binding protein subfamily.</text>
</comment>
<dbReference type="SUPFAM" id="SSF56935">
    <property type="entry name" value="Porins"/>
    <property type="match status" value="1"/>
</dbReference>
<keyword evidence="9 15" id="KW-0675">Receptor</keyword>
<comment type="subcellular location">
    <subcellularLocation>
        <location evidence="1 11">Cell outer membrane</location>
        <topology evidence="1 11">Multi-pass membrane protein</topology>
    </subcellularLocation>
</comment>
<dbReference type="Pfam" id="PF00593">
    <property type="entry name" value="TonB_dep_Rec_b-barrel"/>
    <property type="match status" value="1"/>
</dbReference>
<dbReference type="Pfam" id="PF07715">
    <property type="entry name" value="Plug"/>
    <property type="match status" value="1"/>
</dbReference>
<organism evidence="15 16">
    <name type="scientific">Marichromatium gracile</name>
    <name type="common">Chromatium gracile</name>
    <dbReference type="NCBI Taxonomy" id="1048"/>
    <lineage>
        <taxon>Bacteria</taxon>
        <taxon>Pseudomonadati</taxon>
        <taxon>Pseudomonadota</taxon>
        <taxon>Gammaproteobacteria</taxon>
        <taxon>Chromatiales</taxon>
        <taxon>Chromatiaceae</taxon>
        <taxon>Marichromatium</taxon>
    </lineage>
</organism>
<dbReference type="CDD" id="cd01347">
    <property type="entry name" value="ligand_gated_channel"/>
    <property type="match status" value="1"/>
</dbReference>
<evidence type="ECO:0000259" key="13">
    <source>
        <dbReference type="Pfam" id="PF00593"/>
    </source>
</evidence>
<dbReference type="Gene3D" id="2.170.130.10">
    <property type="entry name" value="TonB-dependent receptor, plug domain"/>
    <property type="match status" value="1"/>
</dbReference>
<evidence type="ECO:0000256" key="10">
    <source>
        <dbReference type="ARBA" id="ARBA00023237"/>
    </source>
</evidence>
<evidence type="ECO:0000256" key="1">
    <source>
        <dbReference type="ARBA" id="ARBA00004571"/>
    </source>
</evidence>
<feature type="domain" description="TonB-dependent receptor plug" evidence="14">
    <location>
        <begin position="46"/>
        <end position="148"/>
    </location>
</feature>
<accession>A0A4R4ALF6</accession>
<evidence type="ECO:0000256" key="5">
    <source>
        <dbReference type="ARBA" id="ARBA00022692"/>
    </source>
</evidence>
<dbReference type="RefSeq" id="WP_123143270.1">
    <property type="nucleotide sequence ID" value="NZ_NRRH01000044.1"/>
</dbReference>
<dbReference type="InterPro" id="IPR039426">
    <property type="entry name" value="TonB-dep_rcpt-like"/>
</dbReference>
<evidence type="ECO:0000256" key="4">
    <source>
        <dbReference type="ARBA" id="ARBA00022452"/>
    </source>
</evidence>
<dbReference type="AlphaFoldDB" id="A0A4R4ALF6"/>
<protein>
    <submittedName>
        <fullName evidence="15">Outer membrane receptor for ferrienterochelin and colicins</fullName>
    </submittedName>
</protein>
<dbReference type="Proteomes" id="UP000295247">
    <property type="component" value="Unassembled WGS sequence"/>
</dbReference>
<sequence length="646" mass="71473">MSDPRVRGSLMLGLVCGAGFVPALADPVVELGAISVTATRSQTSLDRVPAAVQVLDRDTIERHDASRLGDVLPLAQGVHLQRRGTNKTVSIRGFSNEQTLILIDGRRVAAEPSQRYELSRIPLADVERVEIVRGPGSTLYGADALGGVINVITRDPTAPRLDWRARCTGYELDDGSRCEGDVYGVITPLPGLGVSLSGTTIDQGEVALDDGETQIERERFNRFALGLDWRLAPDWRLVADLAHLQSDSAYSTLAGKGGLQRTDEDDTRTDLALALEYDDGERDGRLRVYRSELDKDRELSDESSGRLIDFDEVEMVRTVVEGQFGWRPWDDHHLTLGAEYRQEAFEGNTIDSGEGVYEVERDGILTLGSESTIDYSAFYLQDQWQVSSRLELVLGGRYDASDQFDDRATGSLGAVYRLFDGGDRGLRLRAQLGQGYRVPTVRDLYVDVTKPKFTRLGNPDLEPEQSTSLDLGIEGHWGAWQASLGVFRNWVDDLIDVRTIDRRADGKPIYQYANIGTALLQGVETALDWRPSADLGVGLQYSYLDANDTEADTRLQDRPRHRLVATLDYDYRPWDLGVSLVGDYSLGVLDSVSGREKGTGVWNLDLSRPLVAGLDLRLGVDNLFDVRDDDLLLVGRAVYLGVEGRF</sequence>
<evidence type="ECO:0000256" key="7">
    <source>
        <dbReference type="ARBA" id="ARBA00023077"/>
    </source>
</evidence>
<keyword evidence="6" id="KW-0732">Signal</keyword>
<evidence type="ECO:0000256" key="6">
    <source>
        <dbReference type="ARBA" id="ARBA00022729"/>
    </source>
</evidence>
<name>A0A4R4ALF6_MARGR</name>
<keyword evidence="10 11" id="KW-0998">Cell outer membrane</keyword>
<keyword evidence="4 11" id="KW-1134">Transmembrane beta strand</keyword>